<dbReference type="GO" id="GO:0016874">
    <property type="term" value="F:ligase activity"/>
    <property type="evidence" value="ECO:0007669"/>
    <property type="project" value="UniProtKB-KW"/>
</dbReference>
<organism evidence="4">
    <name type="scientific">mine drainage metagenome</name>
    <dbReference type="NCBI Taxonomy" id="410659"/>
    <lineage>
        <taxon>unclassified sequences</taxon>
        <taxon>metagenomes</taxon>
        <taxon>ecological metagenomes</taxon>
    </lineage>
</organism>
<evidence type="ECO:0000256" key="1">
    <source>
        <dbReference type="ARBA" id="ARBA00022598"/>
    </source>
</evidence>
<dbReference type="PANTHER" id="PTHR43024">
    <property type="entry name" value="UDP-N-ACETYLMURAMOYL-TRIPEPTIDE--D-ALANYL-D-ALANINE LIGASE"/>
    <property type="match status" value="1"/>
</dbReference>
<feature type="non-terminal residue" evidence="4">
    <location>
        <position position="304"/>
    </location>
</feature>
<keyword evidence="2" id="KW-0547">Nucleotide-binding</keyword>
<dbReference type="AlphaFoldDB" id="T1CMX7"/>
<accession>T1CMX7</accession>
<dbReference type="InterPro" id="IPR036565">
    <property type="entry name" value="Mur-like_cat_sf"/>
</dbReference>
<dbReference type="Gene3D" id="3.40.1190.10">
    <property type="entry name" value="Mur-like, catalytic domain"/>
    <property type="match status" value="1"/>
</dbReference>
<evidence type="ECO:0000256" key="3">
    <source>
        <dbReference type="ARBA" id="ARBA00022840"/>
    </source>
</evidence>
<dbReference type="GO" id="GO:0005524">
    <property type="term" value="F:ATP binding"/>
    <property type="evidence" value="ECO:0007669"/>
    <property type="project" value="UniProtKB-KW"/>
</dbReference>
<gene>
    <name evidence="4" type="ORF">B1A_06623</name>
</gene>
<dbReference type="EMBL" id="AUZX01004801">
    <property type="protein sequence ID" value="EQD69814.1"/>
    <property type="molecule type" value="Genomic_DNA"/>
</dbReference>
<dbReference type="SUPFAM" id="SSF53623">
    <property type="entry name" value="MurD-like peptide ligases, catalytic domain"/>
    <property type="match status" value="1"/>
</dbReference>
<proteinExistence type="predicted"/>
<dbReference type="PANTHER" id="PTHR43024:SF1">
    <property type="entry name" value="UDP-N-ACETYLMURAMOYL-TRIPEPTIDE--D-ALANYL-D-ALANINE LIGASE"/>
    <property type="match status" value="1"/>
</dbReference>
<protein>
    <submittedName>
        <fullName evidence="4">UDP-N-acetylmuramoylalanyl-D-glutamyl-2, 6-diaminopimelate--D-alanyl-D-alanyl ligase</fullName>
    </submittedName>
</protein>
<keyword evidence="1 4" id="KW-0436">Ligase</keyword>
<dbReference type="InterPro" id="IPR035911">
    <property type="entry name" value="MurE/MurF_N"/>
</dbReference>
<dbReference type="InterPro" id="IPR051046">
    <property type="entry name" value="MurCDEF_CellWall_CoF430Synth"/>
</dbReference>
<evidence type="ECO:0000256" key="2">
    <source>
        <dbReference type="ARBA" id="ARBA00022741"/>
    </source>
</evidence>
<keyword evidence="3" id="KW-0067">ATP-binding</keyword>
<name>T1CMX7_9ZZZZ</name>
<dbReference type="SUPFAM" id="SSF63418">
    <property type="entry name" value="MurE/MurF N-terminal domain"/>
    <property type="match status" value="1"/>
</dbReference>
<evidence type="ECO:0000313" key="4">
    <source>
        <dbReference type="EMBL" id="EQD69814.1"/>
    </source>
</evidence>
<reference evidence="4" key="2">
    <citation type="journal article" date="2014" name="ISME J.">
        <title>Microbial stratification in low pH oxic and suboxic macroscopic growths along an acid mine drainage.</title>
        <authorList>
            <person name="Mendez-Garcia C."/>
            <person name="Mesa V."/>
            <person name="Sprenger R.R."/>
            <person name="Richter M."/>
            <person name="Diez M.S."/>
            <person name="Solano J."/>
            <person name="Bargiela R."/>
            <person name="Golyshina O.V."/>
            <person name="Manteca A."/>
            <person name="Ramos J.L."/>
            <person name="Gallego J.R."/>
            <person name="Llorente I."/>
            <person name="Martins Dos Santos V.A."/>
            <person name="Jensen O.N."/>
            <person name="Pelaez A.I."/>
            <person name="Sanchez J."/>
            <person name="Ferrer M."/>
        </authorList>
    </citation>
    <scope>NUCLEOTIDE SEQUENCE</scope>
</reference>
<comment type="caution">
    <text evidence="4">The sequence shown here is derived from an EMBL/GenBank/DDBJ whole genome shotgun (WGS) entry which is preliminary data.</text>
</comment>
<reference evidence="4" key="1">
    <citation type="submission" date="2013-08" db="EMBL/GenBank/DDBJ databases">
        <authorList>
            <person name="Mendez C."/>
            <person name="Richter M."/>
            <person name="Ferrer M."/>
            <person name="Sanchez J."/>
        </authorList>
    </citation>
    <scope>NUCLEOTIDE SEQUENCE</scope>
</reference>
<dbReference type="Gene3D" id="3.40.1390.10">
    <property type="entry name" value="MurE/MurF, N-terminal domain"/>
    <property type="match status" value="1"/>
</dbReference>
<sequence length="304" mass="31780">MFQLGELLAGSAAQAPVVISVGEEEFTAIAHDSRNVVGGEFFVAIRTATGDGHSYIGEAFARGATGFLVDRSIEGLAPWSEAGWGGRAPTVVRVASCREALVEWAAKRLERTELVVVGGSLGKSTAQAAIRAAWAAECGQQVVGNGDRNDSLGIPIALASGPLHPSRAVLEVAAADGREERLLARMLNPRVVCVTTTVDAGALHWRSPAALADQMGALLPGGATLVLPVSDSVLQRRFKEHLQVTFGGLGSGATVQVGPQDIEGRWPGRWRCLVLIGTGRWELPARLHPVVGPPAWGAALASLL</sequence>